<keyword evidence="2" id="KW-0472">Membrane</keyword>
<dbReference type="PANTHER" id="PTHR34219:SF3">
    <property type="entry name" value="BLL7967 PROTEIN"/>
    <property type="match status" value="1"/>
</dbReference>
<reference evidence="3 4" key="1">
    <citation type="journal article" date="2019" name="Environ. Microbiol.">
        <title>Species interactions and distinct microbial communities in high Arctic permafrost affected cryosols are associated with the CH4 and CO2 gas fluxes.</title>
        <authorList>
            <person name="Altshuler I."/>
            <person name="Hamel J."/>
            <person name="Turney S."/>
            <person name="Magnuson E."/>
            <person name="Levesque R."/>
            <person name="Greer C."/>
            <person name="Whyte L.G."/>
        </authorList>
    </citation>
    <scope>NUCLEOTIDE SEQUENCE [LARGE SCALE GENOMIC DNA]</scope>
    <source>
        <strain evidence="3 4">S9.2P</strain>
    </source>
</reference>
<dbReference type="InterPro" id="IPR005625">
    <property type="entry name" value="PepSY-ass_TM"/>
</dbReference>
<feature type="transmembrane region" description="Helical" evidence="2">
    <location>
        <begin position="267"/>
        <end position="289"/>
    </location>
</feature>
<feature type="transmembrane region" description="Helical" evidence="2">
    <location>
        <begin position="218"/>
        <end position="239"/>
    </location>
</feature>
<feature type="compositionally biased region" description="Low complexity" evidence="1">
    <location>
        <begin position="148"/>
        <end position="158"/>
    </location>
</feature>
<keyword evidence="2" id="KW-0812">Transmembrane</keyword>
<sequence length="455" mass="48247">MLKNLFAMKVFFRRIHLYLGLASGLFLVMVCLTGSILVFEQELEHLWHPARYYVAPAGGPRLSLAQLTAAVRAAKPKAQLSSFKLYADPTRTVEVSLAGGGPKGGGKGEGSGEGGGRNAAQRGEGRGATAGEGPRGGQGRGEGRAESRGAMAGSAEARGPGGPAGKGGPGGKGGKGGPRLFLNPYTGAIVGELKPQDSFFHFIEQLHRGLVAGRVGKLIMGINGIIFLFILGTGIVLWWPAARKALTARLTVKWGSSWKRLNHDFHIVLGFYTSVFLFIMALTGVGMSFDWVGKTINTVTHSPQQRPEPPTSTVPAEKGPAFGADAALAAARQQAPGALTYAVQLPKEPTGSLQVSSLRPGALTERATDDVYFDRYSGQVLRQTTYAQQPLGQRIRGLFKPVHTGAIFGWPTKVLAFVIVLLGATFPISGTILWLNRTRKSKKKSAPRGLAVEVG</sequence>
<protein>
    <submittedName>
        <fullName evidence="3">PepSY domain-containing protein</fullName>
    </submittedName>
</protein>
<dbReference type="Proteomes" id="UP000317646">
    <property type="component" value="Unassembled WGS sequence"/>
</dbReference>
<evidence type="ECO:0000256" key="1">
    <source>
        <dbReference type="SAM" id="MobiDB-lite"/>
    </source>
</evidence>
<keyword evidence="2" id="KW-1133">Transmembrane helix</keyword>
<feature type="region of interest" description="Disordered" evidence="1">
    <location>
        <begin position="96"/>
        <end position="177"/>
    </location>
</feature>
<dbReference type="EMBL" id="RCYZ01000006">
    <property type="protein sequence ID" value="TPG64557.1"/>
    <property type="molecule type" value="Genomic_DNA"/>
</dbReference>
<name>A0A502GQE0_9BACT</name>
<feature type="transmembrane region" description="Helical" evidence="2">
    <location>
        <begin position="15"/>
        <end position="39"/>
    </location>
</feature>
<evidence type="ECO:0000313" key="3">
    <source>
        <dbReference type="EMBL" id="TPG64557.1"/>
    </source>
</evidence>
<feature type="compositionally biased region" description="Gly residues" evidence="1">
    <location>
        <begin position="159"/>
        <end position="177"/>
    </location>
</feature>
<dbReference type="PANTHER" id="PTHR34219">
    <property type="entry name" value="IRON-REGULATED INNER MEMBRANE PROTEIN-RELATED"/>
    <property type="match status" value="1"/>
</dbReference>
<feature type="transmembrane region" description="Helical" evidence="2">
    <location>
        <begin position="414"/>
        <end position="435"/>
    </location>
</feature>
<dbReference type="Pfam" id="PF03929">
    <property type="entry name" value="PepSY_TM"/>
    <property type="match status" value="1"/>
</dbReference>
<organism evidence="3 4">
    <name type="scientific">Hymenobacter nivis</name>
    <dbReference type="NCBI Taxonomy" id="1850093"/>
    <lineage>
        <taxon>Bacteria</taxon>
        <taxon>Pseudomonadati</taxon>
        <taxon>Bacteroidota</taxon>
        <taxon>Cytophagia</taxon>
        <taxon>Cytophagales</taxon>
        <taxon>Hymenobacteraceae</taxon>
        <taxon>Hymenobacter</taxon>
    </lineage>
</organism>
<keyword evidence="4" id="KW-1185">Reference proteome</keyword>
<dbReference type="AlphaFoldDB" id="A0A502GQE0"/>
<feature type="compositionally biased region" description="Gly residues" evidence="1">
    <location>
        <begin position="126"/>
        <end position="140"/>
    </location>
</feature>
<evidence type="ECO:0000313" key="4">
    <source>
        <dbReference type="Proteomes" id="UP000317646"/>
    </source>
</evidence>
<accession>A0A502GQE0</accession>
<gene>
    <name evidence="3" type="ORF">EAH73_15430</name>
</gene>
<evidence type="ECO:0000256" key="2">
    <source>
        <dbReference type="SAM" id="Phobius"/>
    </source>
</evidence>
<comment type="caution">
    <text evidence="3">The sequence shown here is derived from an EMBL/GenBank/DDBJ whole genome shotgun (WGS) entry which is preliminary data.</text>
</comment>
<feature type="compositionally biased region" description="Gly residues" evidence="1">
    <location>
        <begin position="98"/>
        <end position="117"/>
    </location>
</feature>
<proteinExistence type="predicted"/>